<dbReference type="InterPro" id="IPR017853">
    <property type="entry name" value="GH"/>
</dbReference>
<evidence type="ECO:0000313" key="3">
    <source>
        <dbReference type="EMBL" id="KXA39975.1"/>
    </source>
</evidence>
<dbReference type="STRING" id="28035.B6N84_03370"/>
<dbReference type="Pfam" id="PF05913">
    <property type="entry name" value="MupG_C"/>
    <property type="match status" value="1"/>
</dbReference>
<accession>A0A133QAT3</accession>
<reference evidence="4 8" key="3">
    <citation type="submission" date="2019-07" db="EMBL/GenBank/DDBJ databases">
        <title>Comparative genome analysis of staphylococcus lugdunensis shows clonal complex-dependent diversity of the putative virulence factor, ess/type vii locus.</title>
        <authorList>
            <person name="Lebeurre J."/>
            <person name="Dahyot S."/>
            <person name="Diene S."/>
            <person name="Paulay A."/>
            <person name="Aubourg M."/>
            <person name="Argemi X."/>
            <person name="Giard J.-C."/>
            <person name="Tournier I."/>
            <person name="Francois P."/>
            <person name="Pestel-Caron M."/>
        </authorList>
    </citation>
    <scope>NUCLEOTIDE SEQUENCE [LARGE SCALE GENOMIC DNA]</scope>
    <source>
        <strain evidence="4 8">SL13</strain>
    </source>
</reference>
<gene>
    <name evidence="5" type="ORF">EQ812_00650</name>
    <name evidence="4" type="ORF">FO454_00095</name>
    <name evidence="3" type="ORF">HMPREF3225_00410</name>
</gene>
<dbReference type="OMA" id="QDCGVDK"/>
<evidence type="ECO:0000313" key="7">
    <source>
        <dbReference type="Proteomes" id="UP000293637"/>
    </source>
</evidence>
<dbReference type="InterPro" id="IPR013785">
    <property type="entry name" value="Aldolase_TIM"/>
</dbReference>
<protein>
    <submittedName>
        <fullName evidence="4">DUF871 domain-containing protein</fullName>
    </submittedName>
    <submittedName>
        <fullName evidence="5">DUF871 family protein</fullName>
    </submittedName>
</protein>
<dbReference type="EMBL" id="LRQI01000020">
    <property type="protein sequence ID" value="KXA39975.1"/>
    <property type="molecule type" value="Genomic_DNA"/>
</dbReference>
<dbReference type="SUPFAM" id="SSF51445">
    <property type="entry name" value="(Trans)glycosidases"/>
    <property type="match status" value="1"/>
</dbReference>
<organism evidence="5 7">
    <name type="scientific">Staphylococcus lugdunensis</name>
    <dbReference type="NCBI Taxonomy" id="28035"/>
    <lineage>
        <taxon>Bacteria</taxon>
        <taxon>Bacillati</taxon>
        <taxon>Bacillota</taxon>
        <taxon>Bacilli</taxon>
        <taxon>Bacillales</taxon>
        <taxon>Staphylococcaceae</taxon>
        <taxon>Staphylococcus</taxon>
    </lineage>
</organism>
<reference evidence="3 6" key="1">
    <citation type="submission" date="2016-01" db="EMBL/GenBank/DDBJ databases">
        <authorList>
            <person name="Mitreva M."/>
            <person name="Pepin K.H."/>
            <person name="Mihindukulasuriya K.A."/>
            <person name="Fulton R."/>
            <person name="Fronick C."/>
            <person name="O'Laughlin M."/>
            <person name="Miner T."/>
            <person name="Herter B."/>
            <person name="Rosa B.A."/>
            <person name="Cordes M."/>
            <person name="Tomlinson C."/>
            <person name="Wollam A."/>
            <person name="Palsikar V.B."/>
            <person name="Mardis E.R."/>
            <person name="Wilson R.K."/>
        </authorList>
    </citation>
    <scope>NUCLEOTIDE SEQUENCE [LARGE SCALE GENOMIC DNA]</scope>
    <source>
        <strain evidence="3 6">MJR7738</strain>
    </source>
</reference>
<evidence type="ECO:0000313" key="8">
    <source>
        <dbReference type="Proteomes" id="UP000325462"/>
    </source>
</evidence>
<name>A0A133QAT3_STALU</name>
<dbReference type="GeneID" id="58091414"/>
<evidence type="ECO:0000313" key="6">
    <source>
        <dbReference type="Proteomes" id="UP000070063"/>
    </source>
</evidence>
<dbReference type="Pfam" id="PF19200">
    <property type="entry name" value="MupG_N"/>
    <property type="match status" value="1"/>
</dbReference>
<sequence length="349" mass="40096">MVGFSVYLGTTLNKTYIHKMTQLGYDMIFTSLQLSKLSLRQQLAYLGELCELLRNVNMTYVIDVHPDLLNHDFFTFFNNISTGNFIIRIDNQLQISMIEELQNHGLKCCLNASTIDASILQQLPTKQPIYYCHNYYPRPDTGLSTDFVSAQNHLIRQFDSNSIIFAFIPGSEFRGPLYCGLPTIEQHRTNNPLLAATQLMNSGINNIIISDPYMTAKHAEQLIFMLRDRHFKLKVTKLEHSYQQLLLQQHTSRPDAPEHVIRSSESRSRCQQHITSQPYPFDIRSCGHVTIDNHLNGRYEGEIQIVRTPLPTHSHVNYLATIVAEDQVLLPLIQPNDTFEFIEDKGVNQ</sequence>
<dbReference type="Proteomes" id="UP000070063">
    <property type="component" value="Unassembled WGS sequence"/>
</dbReference>
<evidence type="ECO:0000259" key="2">
    <source>
        <dbReference type="Pfam" id="PF19200"/>
    </source>
</evidence>
<dbReference type="PANTHER" id="PTHR38435:SF2">
    <property type="entry name" value="DUF871 DOMAIN-CONTAINING PROTEIN"/>
    <property type="match status" value="1"/>
</dbReference>
<dbReference type="Gene3D" id="3.20.20.70">
    <property type="entry name" value="Aldolase class I"/>
    <property type="match status" value="1"/>
</dbReference>
<dbReference type="SUPFAM" id="SSF50891">
    <property type="entry name" value="Cyclophilin-like"/>
    <property type="match status" value="1"/>
</dbReference>
<dbReference type="Gene3D" id="2.40.100.10">
    <property type="entry name" value="Cyclophilin-like"/>
    <property type="match status" value="1"/>
</dbReference>
<dbReference type="PANTHER" id="PTHR38435">
    <property type="match status" value="1"/>
</dbReference>
<dbReference type="Proteomes" id="UP000325462">
    <property type="component" value="Chromosome"/>
</dbReference>
<feature type="domain" description="6-phospho-N-acetylmuramidase N-terminal" evidence="2">
    <location>
        <begin position="2"/>
        <end position="222"/>
    </location>
</feature>
<evidence type="ECO:0000313" key="4">
    <source>
        <dbReference type="EMBL" id="QEX37389.1"/>
    </source>
</evidence>
<dbReference type="InterPro" id="IPR008589">
    <property type="entry name" value="MupG"/>
</dbReference>
<dbReference type="EMBL" id="SCHB01000001">
    <property type="protein sequence ID" value="TBW73343.1"/>
    <property type="molecule type" value="Genomic_DNA"/>
</dbReference>
<dbReference type="AlphaFoldDB" id="A0A133QAT3"/>
<feature type="domain" description="6-phospho-N-acetylmuramidase C-terminal" evidence="1">
    <location>
        <begin position="232"/>
        <end position="341"/>
    </location>
</feature>
<dbReference type="Proteomes" id="UP000293637">
    <property type="component" value="Unassembled WGS sequence"/>
</dbReference>
<dbReference type="eggNOG" id="COG3589">
    <property type="taxonomic scope" value="Bacteria"/>
</dbReference>
<dbReference type="InterPro" id="IPR043894">
    <property type="entry name" value="MupG_C"/>
</dbReference>
<dbReference type="InterPro" id="IPR043797">
    <property type="entry name" value="MupG_N"/>
</dbReference>
<reference evidence="5 7" key="2">
    <citation type="journal article" date="2019" name="Sci. Transl. Med.">
        <title>Quorum sensing between bacterial species on the skin protects against epidermal injury in atopic dermatitis.</title>
        <authorList>
            <person name="Williams M.R."/>
        </authorList>
    </citation>
    <scope>NUCLEOTIDE SEQUENCE [LARGE SCALE GENOMIC DNA]</scope>
    <source>
        <strain evidence="5 7">E7</strain>
    </source>
</reference>
<evidence type="ECO:0000259" key="1">
    <source>
        <dbReference type="Pfam" id="PF05913"/>
    </source>
</evidence>
<dbReference type="InterPro" id="IPR029000">
    <property type="entry name" value="Cyclophilin-like_dom_sf"/>
</dbReference>
<evidence type="ECO:0000313" key="5">
    <source>
        <dbReference type="EMBL" id="TBW73343.1"/>
    </source>
</evidence>
<proteinExistence type="predicted"/>
<keyword evidence="8" id="KW-1185">Reference proteome</keyword>
<dbReference type="RefSeq" id="WP_002460129.1">
    <property type="nucleotide sequence ID" value="NZ_AP021848.1"/>
</dbReference>
<dbReference type="EMBL" id="CP041722">
    <property type="protein sequence ID" value="QEX37389.1"/>
    <property type="molecule type" value="Genomic_DNA"/>
</dbReference>